<keyword evidence="3" id="KW-1185">Reference proteome</keyword>
<dbReference type="Proteomes" id="UP000664795">
    <property type="component" value="Unassembled WGS sequence"/>
</dbReference>
<accession>A0A939JUW6</accession>
<feature type="signal peptide" evidence="1">
    <location>
        <begin position="1"/>
        <end position="18"/>
    </location>
</feature>
<dbReference type="Pfam" id="PF04338">
    <property type="entry name" value="DUF481"/>
    <property type="match status" value="1"/>
</dbReference>
<evidence type="ECO:0000256" key="1">
    <source>
        <dbReference type="SAM" id="SignalP"/>
    </source>
</evidence>
<keyword evidence="1" id="KW-0732">Signal</keyword>
<dbReference type="AlphaFoldDB" id="A0A939JUW6"/>
<dbReference type="InterPro" id="IPR007433">
    <property type="entry name" value="DUF481"/>
</dbReference>
<protein>
    <submittedName>
        <fullName evidence="2">DUF481 domain-containing protein</fullName>
    </submittedName>
</protein>
<comment type="caution">
    <text evidence="2">The sequence shown here is derived from an EMBL/GenBank/DDBJ whole genome shotgun (WGS) entry which is preliminary data.</text>
</comment>
<sequence length="283" mass="32122">MKFLLTIALLLVLLPAFAQNTEQPDPLRPSTPDSTQAATDTTATALGQDDEKELNDDDTTQIDYRFRFTADGTFTGGNVNRSLLQLVSAFDVDVSKVVKLSSNPSFVYGRQNGLLNEREYFGDARVTLFHEKRLYYLAFGAFEKSNLRQILNRYTVAAGLGYKLLERKRAYISLTDVLLHENTDFAVLNDINVWRNSARLFGEYTFGNDRWTVSHTTFYQPALSRQGDQPLNVRWNGSISVQYKVNAYLSFRTTFANSYESVVVPGRVNDDTRLTLGLTYEKK</sequence>
<dbReference type="EMBL" id="JAFMYU010000003">
    <property type="protein sequence ID" value="MBO0930217.1"/>
    <property type="molecule type" value="Genomic_DNA"/>
</dbReference>
<feature type="chain" id="PRO_5037254354" evidence="1">
    <location>
        <begin position="19"/>
        <end position="283"/>
    </location>
</feature>
<organism evidence="2 3">
    <name type="scientific">Fibrella aquatilis</name>
    <dbReference type="NCBI Taxonomy" id="2817059"/>
    <lineage>
        <taxon>Bacteria</taxon>
        <taxon>Pseudomonadati</taxon>
        <taxon>Bacteroidota</taxon>
        <taxon>Cytophagia</taxon>
        <taxon>Cytophagales</taxon>
        <taxon>Spirosomataceae</taxon>
        <taxon>Fibrella</taxon>
    </lineage>
</organism>
<evidence type="ECO:0000313" key="2">
    <source>
        <dbReference type="EMBL" id="MBO0930217.1"/>
    </source>
</evidence>
<reference evidence="2 3" key="1">
    <citation type="submission" date="2021-03" db="EMBL/GenBank/DDBJ databases">
        <title>Fibrella sp. HMF5036 genome sequencing and assembly.</title>
        <authorList>
            <person name="Kang H."/>
            <person name="Kim H."/>
            <person name="Bae S."/>
            <person name="Joh K."/>
        </authorList>
    </citation>
    <scope>NUCLEOTIDE SEQUENCE [LARGE SCALE GENOMIC DNA]</scope>
    <source>
        <strain evidence="2 3">HMF5036</strain>
    </source>
</reference>
<dbReference type="RefSeq" id="WP_207334188.1">
    <property type="nucleotide sequence ID" value="NZ_JAFMYU010000003.1"/>
</dbReference>
<name>A0A939JUW6_9BACT</name>
<evidence type="ECO:0000313" key="3">
    <source>
        <dbReference type="Proteomes" id="UP000664795"/>
    </source>
</evidence>
<proteinExistence type="predicted"/>
<gene>
    <name evidence="2" type="ORF">J2I48_04385</name>
</gene>